<evidence type="ECO:0000313" key="3">
    <source>
        <dbReference type="Proteomes" id="UP001597231"/>
    </source>
</evidence>
<dbReference type="Gene3D" id="3.90.1200.10">
    <property type="match status" value="1"/>
</dbReference>
<dbReference type="RefSeq" id="WP_381480290.1">
    <property type="nucleotide sequence ID" value="NZ_JBHTLT010000037.1"/>
</dbReference>
<proteinExistence type="predicted"/>
<dbReference type="InterPro" id="IPR011009">
    <property type="entry name" value="Kinase-like_dom_sf"/>
</dbReference>
<evidence type="ECO:0000259" key="1">
    <source>
        <dbReference type="Pfam" id="PF01636"/>
    </source>
</evidence>
<feature type="domain" description="Aminoglycoside phosphotransferase" evidence="1">
    <location>
        <begin position="28"/>
        <end position="207"/>
    </location>
</feature>
<keyword evidence="3" id="KW-1185">Reference proteome</keyword>
<dbReference type="Pfam" id="PF01636">
    <property type="entry name" value="APH"/>
    <property type="match status" value="1"/>
</dbReference>
<sequence>MGNILQRIEWKERTEKLNDLLQKNVLSIEALEQGFEAEVMKLQNSDEEFVIKIWNKSANPNIGYQYFLLKALLERGIPVPKVFGWGWNKDGQQVLLTSFDGTQLTSFTENSMKEIGKILSTIHLIDAQGEFQFPTPDFIRHFFPDIHRHKDLEAILKTIMSAVKMRHDCLIHGDFHLQNIVEEGDRFTVIDWTNGQLGDSRYDFAWSRMLTKLYLSESLSVNFSMSYLEKHPIQMEEIKNFEAIAILRWLLLHRNGGVPIGNDTVERVLALISANSILKDHSVDEIQILG</sequence>
<comment type="caution">
    <text evidence="2">The sequence shown here is derived from an EMBL/GenBank/DDBJ whole genome shotgun (WGS) entry which is preliminary data.</text>
</comment>
<protein>
    <submittedName>
        <fullName evidence="2">Phosphotransferase family protein</fullName>
    </submittedName>
</protein>
<name>A0ABW3TWX0_9BACL</name>
<dbReference type="SUPFAM" id="SSF56112">
    <property type="entry name" value="Protein kinase-like (PK-like)"/>
    <property type="match status" value="1"/>
</dbReference>
<dbReference type="Proteomes" id="UP001597231">
    <property type="component" value="Unassembled WGS sequence"/>
</dbReference>
<evidence type="ECO:0000313" key="2">
    <source>
        <dbReference type="EMBL" id="MFD1205012.1"/>
    </source>
</evidence>
<dbReference type="EMBL" id="JBHTLT010000037">
    <property type="protein sequence ID" value="MFD1205012.1"/>
    <property type="molecule type" value="Genomic_DNA"/>
</dbReference>
<reference evidence="3" key="1">
    <citation type="journal article" date="2019" name="Int. J. Syst. Evol. Microbiol.">
        <title>The Global Catalogue of Microorganisms (GCM) 10K type strain sequencing project: providing services to taxonomists for standard genome sequencing and annotation.</title>
        <authorList>
            <consortium name="The Broad Institute Genomics Platform"/>
            <consortium name="The Broad Institute Genome Sequencing Center for Infectious Disease"/>
            <person name="Wu L."/>
            <person name="Ma J."/>
        </authorList>
    </citation>
    <scope>NUCLEOTIDE SEQUENCE [LARGE SCALE GENOMIC DNA]</scope>
    <source>
        <strain evidence="3">CCUG 53915</strain>
    </source>
</reference>
<accession>A0ABW3TWX0</accession>
<gene>
    <name evidence="2" type="ORF">ACFQ38_07835</name>
</gene>
<dbReference type="InterPro" id="IPR002575">
    <property type="entry name" value="Aminoglycoside_PTrfase"/>
</dbReference>
<organism evidence="2 3">
    <name type="scientific">Sporosarcina contaminans</name>
    <dbReference type="NCBI Taxonomy" id="633403"/>
    <lineage>
        <taxon>Bacteria</taxon>
        <taxon>Bacillati</taxon>
        <taxon>Bacillota</taxon>
        <taxon>Bacilli</taxon>
        <taxon>Bacillales</taxon>
        <taxon>Caryophanaceae</taxon>
        <taxon>Sporosarcina</taxon>
    </lineage>
</organism>